<dbReference type="PRINTS" id="PR00783">
    <property type="entry name" value="MINTRINSICP"/>
</dbReference>
<comment type="subcellular location">
    <subcellularLocation>
        <location evidence="1">Cell membrane</location>
        <topology evidence="1">Multi-pass membrane protein</topology>
    </subcellularLocation>
</comment>
<dbReference type="Pfam" id="PF00230">
    <property type="entry name" value="MIP"/>
    <property type="match status" value="1"/>
</dbReference>
<feature type="transmembrane region" description="Helical" evidence="10">
    <location>
        <begin position="133"/>
        <end position="156"/>
    </location>
</feature>
<dbReference type="InterPro" id="IPR000425">
    <property type="entry name" value="MIP"/>
</dbReference>
<dbReference type="EMBL" id="BAABIM010000001">
    <property type="protein sequence ID" value="GAA4675687.1"/>
    <property type="molecule type" value="Genomic_DNA"/>
</dbReference>
<dbReference type="InterPro" id="IPR023271">
    <property type="entry name" value="Aquaporin-like"/>
</dbReference>
<evidence type="ECO:0000256" key="8">
    <source>
        <dbReference type="RuleBase" id="RU000477"/>
    </source>
</evidence>
<dbReference type="PANTHER" id="PTHR19139:SF199">
    <property type="entry name" value="MIP17260P"/>
    <property type="match status" value="1"/>
</dbReference>
<dbReference type="Gene3D" id="1.20.1080.10">
    <property type="entry name" value="Glycerol uptake facilitator protein"/>
    <property type="match status" value="1"/>
</dbReference>
<feature type="transmembrane region" description="Helical" evidence="10">
    <location>
        <begin position="168"/>
        <end position="188"/>
    </location>
</feature>
<evidence type="ECO:0000256" key="4">
    <source>
        <dbReference type="ARBA" id="ARBA00022475"/>
    </source>
</evidence>
<evidence type="ECO:0000256" key="9">
    <source>
        <dbReference type="SAM" id="MobiDB-lite"/>
    </source>
</evidence>
<feature type="compositionally biased region" description="Low complexity" evidence="9">
    <location>
        <begin position="277"/>
        <end position="328"/>
    </location>
</feature>
<dbReference type="SUPFAM" id="SSF81338">
    <property type="entry name" value="Aquaporin-like"/>
    <property type="match status" value="1"/>
</dbReference>
<evidence type="ECO:0000313" key="11">
    <source>
        <dbReference type="EMBL" id="GAA4675687.1"/>
    </source>
</evidence>
<gene>
    <name evidence="11" type="ORF">GCM10023226_11100</name>
</gene>
<dbReference type="Proteomes" id="UP001500621">
    <property type="component" value="Unassembled WGS sequence"/>
</dbReference>
<dbReference type="InterPro" id="IPR022357">
    <property type="entry name" value="MIP_CS"/>
</dbReference>
<proteinExistence type="inferred from homology"/>
<comment type="caution">
    <text evidence="11">The sequence shown here is derived from an EMBL/GenBank/DDBJ whole genome shotgun (WGS) entry which is preliminary data.</text>
</comment>
<keyword evidence="5 8" id="KW-0812">Transmembrane</keyword>
<keyword evidence="12" id="KW-1185">Reference proteome</keyword>
<evidence type="ECO:0000256" key="5">
    <source>
        <dbReference type="ARBA" id="ARBA00022692"/>
    </source>
</evidence>
<evidence type="ECO:0000256" key="10">
    <source>
        <dbReference type="SAM" id="Phobius"/>
    </source>
</evidence>
<dbReference type="PANTHER" id="PTHR19139">
    <property type="entry name" value="AQUAPORIN TRANSPORTER"/>
    <property type="match status" value="1"/>
</dbReference>
<name>A0ABP8VYD9_9ACTN</name>
<protein>
    <recommendedName>
        <fullName evidence="13">MIP family channel protein</fullName>
    </recommendedName>
</protein>
<evidence type="ECO:0000256" key="2">
    <source>
        <dbReference type="ARBA" id="ARBA00006175"/>
    </source>
</evidence>
<sequence>MSDAPAVTAPPTLGQKLTAEAIGTFVLVLFGVGTAVITQGEDYAAVGLAFGIAIIAMVYAFGRVSGGHFNPAVSIGAALGGRIAWREAGAYMGAQVGGALVGGLLLVLMFVLGDTGLEFGDDRFGANFFGDRGGFALGGALVIEIVMTFVFVLVILAVTDTRNEHPALAPLAIGLTLAAVHFASMGATGTSVNPARSLSTVFFSGGDAMVQIWLFILGPLVGAAIAGLSYPALFGHGAEPVVGSGMNFGGGRGGSPTAPGYGTPDAYQQQWNQQVPGYPQAQQAPVAQAPWGQQSAPAQQGGQQGWPDPNAGATQAVPAQQAAPAQPQKIVQDGWEWDPAAQQWIPEQKAPQQSWPDAGGERTQIRPPDGQ</sequence>
<keyword evidence="4" id="KW-1003">Cell membrane</keyword>
<feature type="transmembrane region" description="Helical" evidence="10">
    <location>
        <begin position="92"/>
        <end position="113"/>
    </location>
</feature>
<dbReference type="PROSITE" id="PS00221">
    <property type="entry name" value="MIP"/>
    <property type="match status" value="1"/>
</dbReference>
<evidence type="ECO:0000256" key="3">
    <source>
        <dbReference type="ARBA" id="ARBA00022448"/>
    </source>
</evidence>
<reference evidence="12" key="1">
    <citation type="journal article" date="2019" name="Int. J. Syst. Evol. Microbiol.">
        <title>The Global Catalogue of Microorganisms (GCM) 10K type strain sequencing project: providing services to taxonomists for standard genome sequencing and annotation.</title>
        <authorList>
            <consortium name="The Broad Institute Genomics Platform"/>
            <consortium name="The Broad Institute Genome Sequencing Center for Infectious Disease"/>
            <person name="Wu L."/>
            <person name="Ma J."/>
        </authorList>
    </citation>
    <scope>NUCLEOTIDE SEQUENCE [LARGE SCALE GENOMIC DNA]</scope>
    <source>
        <strain evidence="12">JCM 18127</strain>
    </source>
</reference>
<evidence type="ECO:0008006" key="13">
    <source>
        <dbReference type="Google" id="ProtNLM"/>
    </source>
</evidence>
<feature type="transmembrane region" description="Helical" evidence="10">
    <location>
        <begin position="43"/>
        <end position="62"/>
    </location>
</feature>
<feature type="transmembrane region" description="Helical" evidence="10">
    <location>
        <begin position="17"/>
        <end position="36"/>
    </location>
</feature>
<feature type="transmembrane region" description="Helical" evidence="10">
    <location>
        <begin position="208"/>
        <end position="230"/>
    </location>
</feature>
<keyword evidence="7 10" id="KW-0472">Membrane</keyword>
<comment type="similarity">
    <text evidence="2 8">Belongs to the MIP/aquaporin (TC 1.A.8) family.</text>
</comment>
<keyword evidence="6 10" id="KW-1133">Transmembrane helix</keyword>
<evidence type="ECO:0000313" key="12">
    <source>
        <dbReference type="Proteomes" id="UP001500621"/>
    </source>
</evidence>
<evidence type="ECO:0000256" key="1">
    <source>
        <dbReference type="ARBA" id="ARBA00004651"/>
    </source>
</evidence>
<feature type="region of interest" description="Disordered" evidence="9">
    <location>
        <begin position="277"/>
        <end position="371"/>
    </location>
</feature>
<keyword evidence="3 8" id="KW-0813">Transport</keyword>
<evidence type="ECO:0000256" key="7">
    <source>
        <dbReference type="ARBA" id="ARBA00023136"/>
    </source>
</evidence>
<organism evidence="11 12">
    <name type="scientific">Nocardioides nanhaiensis</name>
    <dbReference type="NCBI Taxonomy" id="1476871"/>
    <lineage>
        <taxon>Bacteria</taxon>
        <taxon>Bacillati</taxon>
        <taxon>Actinomycetota</taxon>
        <taxon>Actinomycetes</taxon>
        <taxon>Propionibacteriales</taxon>
        <taxon>Nocardioidaceae</taxon>
        <taxon>Nocardioides</taxon>
    </lineage>
</organism>
<evidence type="ECO:0000256" key="6">
    <source>
        <dbReference type="ARBA" id="ARBA00022989"/>
    </source>
</evidence>
<dbReference type="RefSeq" id="WP_345263462.1">
    <property type="nucleotide sequence ID" value="NZ_BAABIM010000001.1"/>
</dbReference>
<accession>A0ABP8VYD9</accession>
<dbReference type="InterPro" id="IPR034294">
    <property type="entry name" value="Aquaporin_transptr"/>
</dbReference>